<dbReference type="InterPro" id="IPR017073">
    <property type="entry name" value="HGS/VPS27"/>
</dbReference>
<dbReference type="PANTHER" id="PTHR46275">
    <property type="entry name" value="HEPATOCYTE GROWTH FACTOR-REGULATED TYROSINE KINASE SUBSTRATE"/>
    <property type="match status" value="1"/>
</dbReference>
<keyword evidence="3" id="KW-0963">Cytoplasm</keyword>
<dbReference type="GO" id="GO:0008270">
    <property type="term" value="F:zinc ion binding"/>
    <property type="evidence" value="ECO:0007669"/>
    <property type="project" value="UniProtKB-KW"/>
</dbReference>
<dbReference type="Proteomes" id="UP000267027">
    <property type="component" value="Unassembled WGS sequence"/>
</dbReference>
<evidence type="ECO:0000256" key="8">
    <source>
        <dbReference type="PROSITE-ProRule" id="PRU00091"/>
    </source>
</evidence>
<dbReference type="InterPro" id="IPR024641">
    <property type="entry name" value="HRS_helical"/>
</dbReference>
<organism evidence="14">
    <name type="scientific">Angiostrongylus costaricensis</name>
    <name type="common">Nematode worm</name>
    <dbReference type="NCBI Taxonomy" id="334426"/>
    <lineage>
        <taxon>Eukaryota</taxon>
        <taxon>Metazoa</taxon>
        <taxon>Ecdysozoa</taxon>
        <taxon>Nematoda</taxon>
        <taxon>Chromadorea</taxon>
        <taxon>Rhabditida</taxon>
        <taxon>Rhabditina</taxon>
        <taxon>Rhabditomorpha</taxon>
        <taxon>Strongyloidea</taxon>
        <taxon>Metastrongylidae</taxon>
        <taxon>Angiostrongylus</taxon>
    </lineage>
</organism>
<dbReference type="SMART" id="SM00064">
    <property type="entry name" value="FYVE"/>
    <property type="match status" value="1"/>
</dbReference>
<evidence type="ECO:0000313" key="14">
    <source>
        <dbReference type="WBParaSite" id="ACOC_0001166001-mRNA-1"/>
    </source>
</evidence>
<evidence type="ECO:0000256" key="3">
    <source>
        <dbReference type="ARBA" id="ARBA00022490"/>
    </source>
</evidence>
<dbReference type="Pfam" id="PF01363">
    <property type="entry name" value="FYVE"/>
    <property type="match status" value="1"/>
</dbReference>
<dbReference type="InterPro" id="IPR017455">
    <property type="entry name" value="Znf_FYVE-rel"/>
</dbReference>
<sequence length="464" mass="52466">MSKKFDKLLEAATDSTNLEPNWDGIIACFDSVRSGEVPAKAAMQSMRKRIQHDNPHVVMHALLVLDACVKNCGHKIHAEIATREFMEEFKNLGIGGQYENVKAKVLEMLQCWAVAFANKPEYKIVVDTHNLMKLAGFDFPSIKEADAMFTAQVAPDWHDGAECFRCRSEFSLFNRKHHCRACGQIFCDRCSTKEIPLPQFGIEKEVLLAVDVCVVNEPAASIPVTAELSQAEKDKLLKEKEEEDLALALAISQSEAEAKVNAKSLCTLYITDAASLSSYNPSEMGYKGAAPNVAESPSDTLAADDPLARYLNRDYWQQRKAGASTKVHLSLVTVMENRIRSNSARGRSVLNDTAIQGLFSTLTEFHSQVLGALSKLDEERTFHETLQDHLAHISEARLAIDELRKEHERRRHERLAEEQRQRQAQMKQTLEMMRMKKHVMLMEQRNAALQRFQHQEMQARRGQV</sequence>
<dbReference type="Gene3D" id="1.20.5.1940">
    <property type="match status" value="1"/>
</dbReference>
<dbReference type="CDD" id="cd03569">
    <property type="entry name" value="VHS_Hrs"/>
    <property type="match status" value="1"/>
</dbReference>
<evidence type="ECO:0000256" key="9">
    <source>
        <dbReference type="SAM" id="Coils"/>
    </source>
</evidence>
<keyword evidence="9" id="KW-0175">Coiled coil</keyword>
<dbReference type="InterPro" id="IPR013083">
    <property type="entry name" value="Znf_RING/FYVE/PHD"/>
</dbReference>
<dbReference type="PROSITE" id="PS50178">
    <property type="entry name" value="ZF_FYVE"/>
    <property type="match status" value="1"/>
</dbReference>
<keyword evidence="5" id="KW-0479">Metal-binding</keyword>
<evidence type="ECO:0000256" key="6">
    <source>
        <dbReference type="ARBA" id="ARBA00022771"/>
    </source>
</evidence>
<keyword evidence="7" id="KW-0862">Zinc</keyword>
<dbReference type="InterPro" id="IPR000306">
    <property type="entry name" value="Znf_FYVE"/>
</dbReference>
<evidence type="ECO:0000313" key="12">
    <source>
        <dbReference type="EMBL" id="VDM63246.1"/>
    </source>
</evidence>
<feature type="domain" description="VHS" evidence="11">
    <location>
        <begin position="12"/>
        <end position="140"/>
    </location>
</feature>
<dbReference type="WBParaSite" id="ACOC_0001166001-mRNA-1">
    <property type="protein sequence ID" value="ACOC_0001166001-mRNA-1"/>
    <property type="gene ID" value="ACOC_0001166001"/>
</dbReference>
<dbReference type="Gene3D" id="3.30.40.10">
    <property type="entry name" value="Zinc/RING finger domain, C3HC4 (zinc finger)"/>
    <property type="match status" value="1"/>
</dbReference>
<dbReference type="OrthoDB" id="957735at2759"/>
<reference evidence="14" key="1">
    <citation type="submission" date="2016-03" db="UniProtKB">
        <authorList>
            <consortium name="WormBaseParasite"/>
        </authorList>
    </citation>
    <scope>IDENTIFICATION</scope>
</reference>
<dbReference type="Pfam" id="PF12210">
    <property type="entry name" value="Hrs_helical"/>
    <property type="match status" value="1"/>
</dbReference>
<dbReference type="InterPro" id="IPR011011">
    <property type="entry name" value="Znf_FYVE_PHD"/>
</dbReference>
<dbReference type="GO" id="GO:0005769">
    <property type="term" value="C:early endosome"/>
    <property type="evidence" value="ECO:0007669"/>
    <property type="project" value="TreeGrafter"/>
</dbReference>
<protein>
    <recommendedName>
        <fullName evidence="2">Hepatocyte growth factor-regulated tyrosine kinase substrate</fullName>
    </recommendedName>
</protein>
<name>A0A0R3PYW4_ANGCS</name>
<dbReference type="PROSITE" id="PS50179">
    <property type="entry name" value="VHS"/>
    <property type="match status" value="1"/>
</dbReference>
<dbReference type="Gene3D" id="1.25.40.90">
    <property type="match status" value="1"/>
</dbReference>
<dbReference type="SUPFAM" id="SSF48464">
    <property type="entry name" value="ENTH/VHS domain"/>
    <property type="match status" value="1"/>
</dbReference>
<evidence type="ECO:0000256" key="2">
    <source>
        <dbReference type="ARBA" id="ARBA00015450"/>
    </source>
</evidence>
<evidence type="ECO:0000256" key="5">
    <source>
        <dbReference type="ARBA" id="ARBA00022723"/>
    </source>
</evidence>
<evidence type="ECO:0000256" key="7">
    <source>
        <dbReference type="ARBA" id="ARBA00022833"/>
    </source>
</evidence>
<evidence type="ECO:0000256" key="4">
    <source>
        <dbReference type="ARBA" id="ARBA00022553"/>
    </source>
</evidence>
<dbReference type="EMBL" id="UYYA01004751">
    <property type="protein sequence ID" value="VDM63246.1"/>
    <property type="molecule type" value="Genomic_DNA"/>
</dbReference>
<dbReference type="AlphaFoldDB" id="A0A0R3PYW4"/>
<evidence type="ECO:0000256" key="1">
    <source>
        <dbReference type="ARBA" id="ARBA00004496"/>
    </source>
</evidence>
<reference evidence="12 13" key="2">
    <citation type="submission" date="2018-11" db="EMBL/GenBank/DDBJ databases">
        <authorList>
            <consortium name="Pathogen Informatics"/>
        </authorList>
    </citation>
    <scope>NUCLEOTIDE SEQUENCE [LARGE SCALE GENOMIC DNA]</scope>
    <source>
        <strain evidence="12 13">Costa Rica</strain>
    </source>
</reference>
<dbReference type="InterPro" id="IPR008942">
    <property type="entry name" value="ENTH_VHS"/>
</dbReference>
<dbReference type="InterPro" id="IPR003903">
    <property type="entry name" value="UIM_dom"/>
</dbReference>
<dbReference type="GO" id="GO:0043130">
    <property type="term" value="F:ubiquitin binding"/>
    <property type="evidence" value="ECO:0007669"/>
    <property type="project" value="InterPro"/>
</dbReference>
<dbReference type="GO" id="GO:0031623">
    <property type="term" value="P:receptor internalization"/>
    <property type="evidence" value="ECO:0007669"/>
    <property type="project" value="TreeGrafter"/>
</dbReference>
<comment type="subcellular location">
    <subcellularLocation>
        <location evidence="1">Cytoplasm</location>
    </subcellularLocation>
</comment>
<dbReference type="PROSITE" id="PS50330">
    <property type="entry name" value="UIM"/>
    <property type="match status" value="1"/>
</dbReference>
<feature type="domain" description="FYVE-type" evidence="10">
    <location>
        <begin position="157"/>
        <end position="213"/>
    </location>
</feature>
<dbReference type="GO" id="GO:0032456">
    <property type="term" value="P:endocytic recycling"/>
    <property type="evidence" value="ECO:0007669"/>
    <property type="project" value="TreeGrafter"/>
</dbReference>
<keyword evidence="13" id="KW-1185">Reference proteome</keyword>
<keyword evidence="4" id="KW-0597">Phosphoprotein</keyword>
<dbReference type="InterPro" id="IPR002014">
    <property type="entry name" value="VHS_dom"/>
</dbReference>
<evidence type="ECO:0000259" key="10">
    <source>
        <dbReference type="PROSITE" id="PS50178"/>
    </source>
</evidence>
<dbReference type="SMART" id="SM00288">
    <property type="entry name" value="VHS"/>
    <property type="match status" value="1"/>
</dbReference>
<accession>A0A0R3PYW4</accession>
<dbReference type="SUPFAM" id="SSF57903">
    <property type="entry name" value="FYVE/PHD zinc finger"/>
    <property type="match status" value="1"/>
</dbReference>
<dbReference type="OMA" id="CGHKIHA"/>
<keyword evidence="6 8" id="KW-0863">Zinc-finger</keyword>
<dbReference type="Pfam" id="PF00790">
    <property type="entry name" value="VHS"/>
    <property type="match status" value="1"/>
</dbReference>
<dbReference type="PIRSF" id="PIRSF036956">
    <property type="entry name" value="Hrs_Vps27"/>
    <property type="match status" value="1"/>
</dbReference>
<dbReference type="GO" id="GO:0035091">
    <property type="term" value="F:phosphatidylinositol binding"/>
    <property type="evidence" value="ECO:0007669"/>
    <property type="project" value="InterPro"/>
</dbReference>
<feature type="coiled-coil region" evidence="9">
    <location>
        <begin position="386"/>
        <end position="436"/>
    </location>
</feature>
<gene>
    <name evidence="12" type="ORF">ACOC_LOCUS11661</name>
</gene>
<evidence type="ECO:0000313" key="13">
    <source>
        <dbReference type="Proteomes" id="UP000267027"/>
    </source>
</evidence>
<dbReference type="PANTHER" id="PTHR46275:SF1">
    <property type="entry name" value="HEPATOCYTE GROWTH FACTOR-REGULATED TYROSINE KINASE SUBSTRATE"/>
    <property type="match status" value="1"/>
</dbReference>
<evidence type="ECO:0000259" key="11">
    <source>
        <dbReference type="PROSITE" id="PS50179"/>
    </source>
</evidence>
<dbReference type="STRING" id="334426.A0A0R3PYW4"/>
<proteinExistence type="predicted"/>